<evidence type="ECO:0000256" key="1">
    <source>
        <dbReference type="SAM" id="SignalP"/>
    </source>
</evidence>
<sequence length="138" mass="13590">MTKIAAALLAAAAAFATPAFAQEPVSATLQVDSGSIMTSSGGEYASANSGQVLAAGQKVMVNAGSSGFLAYGNGCKIKLDQPGVYTVPSECNAIPGKTGGSSAMNAGIIAISALVAAGVIENEDKTPNGPLSTGIRHF</sequence>
<dbReference type="EMBL" id="SROY01000002">
    <property type="protein sequence ID" value="TLX22278.1"/>
    <property type="molecule type" value="Genomic_DNA"/>
</dbReference>
<proteinExistence type="predicted"/>
<evidence type="ECO:0000313" key="2">
    <source>
        <dbReference type="EMBL" id="TLX22278.1"/>
    </source>
</evidence>
<reference evidence="2 3" key="1">
    <citation type="submission" date="2019-04" db="EMBL/GenBank/DDBJ databases">
        <authorList>
            <person name="Grouzdev D.S."/>
            <person name="Nazina T.N."/>
        </authorList>
    </citation>
    <scope>NUCLEOTIDE SEQUENCE [LARGE SCALE GENOMIC DNA]</scope>
    <source>
        <strain evidence="2 3">SHC 3-19</strain>
    </source>
</reference>
<organism evidence="2 3">
    <name type="scientific">Thermomonas fusca</name>
    <dbReference type="NCBI Taxonomy" id="215690"/>
    <lineage>
        <taxon>Bacteria</taxon>
        <taxon>Pseudomonadati</taxon>
        <taxon>Pseudomonadota</taxon>
        <taxon>Gammaproteobacteria</taxon>
        <taxon>Lysobacterales</taxon>
        <taxon>Lysobacteraceae</taxon>
        <taxon>Thermomonas</taxon>
    </lineage>
</organism>
<feature type="chain" id="PRO_5024284713" evidence="1">
    <location>
        <begin position="22"/>
        <end position="138"/>
    </location>
</feature>
<keyword evidence="3" id="KW-1185">Reference proteome</keyword>
<dbReference type="STRING" id="1123377.GCA_000423885_00309"/>
<comment type="caution">
    <text evidence="2">The sequence shown here is derived from an EMBL/GenBank/DDBJ whole genome shotgun (WGS) entry which is preliminary data.</text>
</comment>
<dbReference type="Proteomes" id="UP000308508">
    <property type="component" value="Unassembled WGS sequence"/>
</dbReference>
<protein>
    <submittedName>
        <fullName evidence="2">Uncharacterized protein</fullName>
    </submittedName>
</protein>
<dbReference type="RefSeq" id="WP_138348563.1">
    <property type="nucleotide sequence ID" value="NZ_SROY01000002.1"/>
</dbReference>
<name>A0A5R9PHQ3_9GAMM</name>
<keyword evidence="1" id="KW-0732">Signal</keyword>
<gene>
    <name evidence="2" type="ORF">E5S66_07145</name>
</gene>
<feature type="signal peptide" evidence="1">
    <location>
        <begin position="1"/>
        <end position="21"/>
    </location>
</feature>
<evidence type="ECO:0000313" key="3">
    <source>
        <dbReference type="Proteomes" id="UP000308508"/>
    </source>
</evidence>
<accession>A0A5R9PHQ3</accession>
<dbReference type="AlphaFoldDB" id="A0A5R9PHQ3"/>